<reference evidence="2" key="2">
    <citation type="submission" date="2020-09" db="EMBL/GenBank/DDBJ databases">
        <authorList>
            <person name="Sun Q."/>
            <person name="Ohkuma M."/>
        </authorList>
    </citation>
    <scope>NUCLEOTIDE SEQUENCE</scope>
    <source>
        <strain evidence="2">JCM 4335</strain>
    </source>
</reference>
<keyword evidence="3" id="KW-1185">Reference proteome</keyword>
<comment type="caution">
    <text evidence="2">The sequence shown here is derived from an EMBL/GenBank/DDBJ whole genome shotgun (WGS) entry which is preliminary data.</text>
</comment>
<dbReference type="Proteomes" id="UP000654123">
    <property type="component" value="Unassembled WGS sequence"/>
</dbReference>
<name>A0A918B0B7_9ACTN</name>
<organism evidence="2 3">
    <name type="scientific">Streptomyces roseolilacinus</name>
    <dbReference type="NCBI Taxonomy" id="66904"/>
    <lineage>
        <taxon>Bacteria</taxon>
        <taxon>Bacillati</taxon>
        <taxon>Actinomycetota</taxon>
        <taxon>Actinomycetes</taxon>
        <taxon>Kitasatosporales</taxon>
        <taxon>Streptomycetaceae</taxon>
        <taxon>Streptomyces</taxon>
    </lineage>
</organism>
<keyword evidence="1" id="KW-1133">Transmembrane helix</keyword>
<keyword evidence="1" id="KW-0812">Transmembrane</keyword>
<protein>
    <submittedName>
        <fullName evidence="2">Uncharacterized protein</fullName>
    </submittedName>
</protein>
<reference evidence="2" key="1">
    <citation type="journal article" date="2014" name="Int. J. Syst. Evol. Microbiol.">
        <title>Complete genome sequence of Corynebacterium casei LMG S-19264T (=DSM 44701T), isolated from a smear-ripened cheese.</title>
        <authorList>
            <consortium name="US DOE Joint Genome Institute (JGI-PGF)"/>
            <person name="Walter F."/>
            <person name="Albersmeier A."/>
            <person name="Kalinowski J."/>
            <person name="Ruckert C."/>
        </authorList>
    </citation>
    <scope>NUCLEOTIDE SEQUENCE</scope>
    <source>
        <strain evidence="2">JCM 4335</strain>
    </source>
</reference>
<accession>A0A918B0B7</accession>
<sequence>MLGMAAAVLFAIAFLINATELTTNAVFSSGNIMLLGLAALALHVAGIGSNRVRRR</sequence>
<gene>
    <name evidence="2" type="ORF">GCM10010249_30320</name>
</gene>
<evidence type="ECO:0000313" key="3">
    <source>
        <dbReference type="Proteomes" id="UP000654123"/>
    </source>
</evidence>
<dbReference type="RefSeq" id="WP_189533934.1">
    <property type="nucleotide sequence ID" value="NZ_BMSV01000005.1"/>
</dbReference>
<evidence type="ECO:0000256" key="1">
    <source>
        <dbReference type="SAM" id="Phobius"/>
    </source>
</evidence>
<proteinExistence type="predicted"/>
<keyword evidence="1" id="KW-0472">Membrane</keyword>
<dbReference type="AlphaFoldDB" id="A0A918B0B7"/>
<feature type="transmembrane region" description="Helical" evidence="1">
    <location>
        <begin position="31"/>
        <end position="49"/>
    </location>
</feature>
<evidence type="ECO:0000313" key="2">
    <source>
        <dbReference type="EMBL" id="GGQ09666.1"/>
    </source>
</evidence>
<dbReference type="EMBL" id="BMSV01000005">
    <property type="protein sequence ID" value="GGQ09666.1"/>
    <property type="molecule type" value="Genomic_DNA"/>
</dbReference>